<evidence type="ECO:0000313" key="1">
    <source>
        <dbReference type="EMBL" id="NVD43653.1"/>
    </source>
</evidence>
<dbReference type="InterPro" id="IPR025245">
    <property type="entry name" value="DUF4197"/>
</dbReference>
<dbReference type="Pfam" id="PF13852">
    <property type="entry name" value="DUF4197"/>
    <property type="match status" value="1"/>
</dbReference>
<proteinExistence type="predicted"/>
<accession>A0A850H130</accession>
<dbReference type="AlphaFoldDB" id="A0A850H130"/>
<protein>
    <submittedName>
        <fullName evidence="1">DUF4197 domain-containing protein</fullName>
    </submittedName>
</protein>
<dbReference type="Proteomes" id="UP000561438">
    <property type="component" value="Unassembled WGS sequence"/>
</dbReference>
<reference evidence="1 2" key="1">
    <citation type="submission" date="2020-06" db="EMBL/GenBank/DDBJ databases">
        <title>Altererythrobacter sp. HHU K3-1.</title>
        <authorList>
            <person name="Zhang D."/>
            <person name="Xue H."/>
        </authorList>
    </citation>
    <scope>NUCLEOTIDE SEQUENCE [LARGE SCALE GENOMIC DNA]</scope>
    <source>
        <strain evidence="1 2">HHU K3-1</strain>
    </source>
</reference>
<name>A0A850H130_9SPHN</name>
<dbReference type="PROSITE" id="PS51318">
    <property type="entry name" value="TAT"/>
    <property type="match status" value="1"/>
</dbReference>
<comment type="caution">
    <text evidence="1">The sequence shown here is derived from an EMBL/GenBank/DDBJ whole genome shotgun (WGS) entry which is preliminary data.</text>
</comment>
<evidence type="ECO:0000313" key="2">
    <source>
        <dbReference type="Proteomes" id="UP000561438"/>
    </source>
</evidence>
<dbReference type="InterPro" id="IPR006311">
    <property type="entry name" value="TAT_signal"/>
</dbReference>
<organism evidence="1 2">
    <name type="scientific">Qipengyuania atrilutea</name>
    <dbReference type="NCBI Taxonomy" id="2744473"/>
    <lineage>
        <taxon>Bacteria</taxon>
        <taxon>Pseudomonadati</taxon>
        <taxon>Pseudomonadota</taxon>
        <taxon>Alphaproteobacteria</taxon>
        <taxon>Sphingomonadales</taxon>
        <taxon>Erythrobacteraceae</taxon>
        <taxon>Qipengyuania</taxon>
    </lineage>
</organism>
<keyword evidence="2" id="KW-1185">Reference proteome</keyword>
<gene>
    <name evidence="1" type="ORF">HUV48_01305</name>
</gene>
<dbReference type="RefSeq" id="WP_176265968.1">
    <property type="nucleotide sequence ID" value="NZ_JABWGV010000001.1"/>
</dbReference>
<sequence>MNEIAAKPTSRRAFVGGLTAGGVLLALPACSSLPAFSFTEAVRRMLLLSSERAFARLTAPDGFWDQQVAEIGLSDMLGARGDVLSRILTSSLFKDRLQDAFADVAIEGSYRAAPVVADAVRVVGIQNAADLVRGGPRAATAFLRDEMGGRLIEAMVPEISEALLVANDPLVGEALNALVGVNVAEVTNRFAGRVNDVIWNEMGYEEKEIRRNPRSTNDPVIIGAFGTAAL</sequence>
<dbReference type="EMBL" id="JABWGV010000001">
    <property type="protein sequence ID" value="NVD43653.1"/>
    <property type="molecule type" value="Genomic_DNA"/>
</dbReference>